<sequence>TALHVFLSWVSKWSKCIQVVTKVVHRTVVYRKCKSDATLVKISGYFLVSKVLFVSECGSILNCEISLNACVSEVSSFLVLCSDIKFDVLTFLKI</sequence>
<reference evidence="1" key="2">
    <citation type="submission" date="2016-06" db="EMBL/GenBank/DDBJ databases">
        <title>The genome of a short-lived fish provides insights into sex chromosome evolution and the genetic control of aging.</title>
        <authorList>
            <person name="Reichwald K."/>
            <person name="Felder M."/>
            <person name="Petzold A."/>
            <person name="Koch P."/>
            <person name="Groth M."/>
            <person name="Platzer M."/>
        </authorList>
    </citation>
    <scope>NUCLEOTIDE SEQUENCE</scope>
    <source>
        <tissue evidence="1">Brain</tissue>
    </source>
</reference>
<dbReference type="AlphaFoldDB" id="A0A1A8DTR4"/>
<proteinExistence type="predicted"/>
<feature type="non-terminal residue" evidence="1">
    <location>
        <position position="94"/>
    </location>
</feature>
<keyword evidence="1" id="KW-0418">Kinase</keyword>
<feature type="non-terminal residue" evidence="1">
    <location>
        <position position="1"/>
    </location>
</feature>
<dbReference type="EMBL" id="HAEA01008523">
    <property type="protein sequence ID" value="SBQ37003.1"/>
    <property type="molecule type" value="Transcribed_RNA"/>
</dbReference>
<protein>
    <submittedName>
        <fullName evidence="1">Protein kinase domain containing, cytoplasmic</fullName>
    </submittedName>
</protein>
<gene>
    <name evidence="1" type="primary">BX571712.1</name>
</gene>
<evidence type="ECO:0000313" key="1">
    <source>
        <dbReference type="EMBL" id="SBQ37003.1"/>
    </source>
</evidence>
<reference evidence="1" key="1">
    <citation type="submission" date="2016-05" db="EMBL/GenBank/DDBJ databases">
        <authorList>
            <person name="Lavstsen T."/>
            <person name="Jespersen J.S."/>
        </authorList>
    </citation>
    <scope>NUCLEOTIDE SEQUENCE</scope>
    <source>
        <tissue evidence="1">Brain</tissue>
    </source>
</reference>
<keyword evidence="1" id="KW-0808">Transferase</keyword>
<name>A0A1A8DTR4_NOTKA</name>
<dbReference type="GO" id="GO:0016301">
    <property type="term" value="F:kinase activity"/>
    <property type="evidence" value="ECO:0007669"/>
    <property type="project" value="UniProtKB-KW"/>
</dbReference>
<accession>A0A1A8DTR4</accession>
<organism evidence="1">
    <name type="scientific">Nothobranchius kadleci</name>
    <name type="common">African annual killifish</name>
    <dbReference type="NCBI Taxonomy" id="1051664"/>
    <lineage>
        <taxon>Eukaryota</taxon>
        <taxon>Metazoa</taxon>
        <taxon>Chordata</taxon>
        <taxon>Craniata</taxon>
        <taxon>Vertebrata</taxon>
        <taxon>Euteleostomi</taxon>
        <taxon>Actinopterygii</taxon>
        <taxon>Neopterygii</taxon>
        <taxon>Teleostei</taxon>
        <taxon>Neoteleostei</taxon>
        <taxon>Acanthomorphata</taxon>
        <taxon>Ovalentaria</taxon>
        <taxon>Atherinomorphae</taxon>
        <taxon>Cyprinodontiformes</taxon>
        <taxon>Nothobranchiidae</taxon>
        <taxon>Nothobranchius</taxon>
    </lineage>
</organism>